<dbReference type="GO" id="GO:0016491">
    <property type="term" value="F:oxidoreductase activity"/>
    <property type="evidence" value="ECO:0007669"/>
    <property type="project" value="UniProtKB-KW"/>
</dbReference>
<proteinExistence type="inferred from homology"/>
<dbReference type="Gene3D" id="3.30.360.10">
    <property type="entry name" value="Dihydrodipicolinate Reductase, domain 2"/>
    <property type="match status" value="1"/>
</dbReference>
<dbReference type="OrthoDB" id="6183734at2"/>
<dbReference type="InterPro" id="IPR036291">
    <property type="entry name" value="NAD(P)-bd_dom_sf"/>
</dbReference>
<dbReference type="Pfam" id="PF22725">
    <property type="entry name" value="GFO_IDH_MocA_C3"/>
    <property type="match status" value="1"/>
</dbReference>
<reference evidence="5 6" key="1">
    <citation type="submission" date="2016-10" db="EMBL/GenBank/DDBJ databases">
        <authorList>
            <person name="de Groot N.N."/>
        </authorList>
    </citation>
    <scope>NUCLEOTIDE SEQUENCE [LARGE SCALE GENOMIC DNA]</scope>
    <source>
        <strain evidence="5 6">DSM 29340</strain>
    </source>
</reference>
<keyword evidence="6" id="KW-1185">Reference proteome</keyword>
<dbReference type="Proteomes" id="UP000199379">
    <property type="component" value="Unassembled WGS sequence"/>
</dbReference>
<dbReference type="PANTHER" id="PTHR43708">
    <property type="entry name" value="CONSERVED EXPRESSED OXIDOREDUCTASE (EUROFUNG)"/>
    <property type="match status" value="1"/>
</dbReference>
<dbReference type="Gene3D" id="3.40.50.720">
    <property type="entry name" value="NAD(P)-binding Rossmann-like Domain"/>
    <property type="match status" value="1"/>
</dbReference>
<dbReference type="STRING" id="1227549.SAMN05444007_11069"/>
<dbReference type="AlphaFoldDB" id="A0A1H7DFS3"/>
<organism evidence="5 6">
    <name type="scientific">Cribrihabitans marinus</name>
    <dbReference type="NCBI Taxonomy" id="1227549"/>
    <lineage>
        <taxon>Bacteria</taxon>
        <taxon>Pseudomonadati</taxon>
        <taxon>Pseudomonadota</taxon>
        <taxon>Alphaproteobacteria</taxon>
        <taxon>Rhodobacterales</taxon>
        <taxon>Paracoccaceae</taxon>
        <taxon>Cribrihabitans</taxon>
    </lineage>
</organism>
<keyword evidence="2" id="KW-0560">Oxidoreductase</keyword>
<dbReference type="Pfam" id="PF01408">
    <property type="entry name" value="GFO_IDH_MocA"/>
    <property type="match status" value="1"/>
</dbReference>
<accession>A0A1H7DFS3</accession>
<evidence type="ECO:0000259" key="4">
    <source>
        <dbReference type="Pfam" id="PF22725"/>
    </source>
</evidence>
<dbReference type="InterPro" id="IPR051317">
    <property type="entry name" value="Gfo/Idh/MocA_oxidoreduct"/>
</dbReference>
<dbReference type="GO" id="GO:0000166">
    <property type="term" value="F:nucleotide binding"/>
    <property type="evidence" value="ECO:0007669"/>
    <property type="project" value="InterPro"/>
</dbReference>
<dbReference type="InterPro" id="IPR055170">
    <property type="entry name" value="GFO_IDH_MocA-like_dom"/>
</dbReference>
<evidence type="ECO:0000259" key="3">
    <source>
        <dbReference type="Pfam" id="PF01408"/>
    </source>
</evidence>
<feature type="domain" description="GFO/IDH/MocA-like oxidoreductase" evidence="4">
    <location>
        <begin position="168"/>
        <end position="283"/>
    </location>
</feature>
<dbReference type="SUPFAM" id="SSF51735">
    <property type="entry name" value="NAD(P)-binding Rossmann-fold domains"/>
    <property type="match status" value="1"/>
</dbReference>
<dbReference type="RefSeq" id="WP_092369538.1">
    <property type="nucleotide sequence ID" value="NZ_BMGV01000010.1"/>
</dbReference>
<dbReference type="InterPro" id="IPR000683">
    <property type="entry name" value="Gfo/Idh/MocA-like_OxRdtase_N"/>
</dbReference>
<dbReference type="EMBL" id="FNYD01000010">
    <property type="protein sequence ID" value="SEJ98080.1"/>
    <property type="molecule type" value="Genomic_DNA"/>
</dbReference>
<evidence type="ECO:0000256" key="2">
    <source>
        <dbReference type="ARBA" id="ARBA00023002"/>
    </source>
</evidence>
<name>A0A1H7DFS3_9RHOB</name>
<protein>
    <submittedName>
        <fullName evidence="5">Predicted dehydrogenase</fullName>
    </submittedName>
</protein>
<sequence length="371" mass="39782">MTDDAADTDTYALTSTDLPQIPAPDVAYRPPHPKSYRPRIGVIGTGGISASHLDAYRTAGWEVAALWNRTKAKAEAKAAEYCPDARIEDQWQAMLDDSEIDVLDITLHPEHRAPIIEAALRAGKHVLSQKPFASDLDTGENLVRIAEGEGVKLAVNQNGRWSPHMAFMREAVRDGHIGEVVSAHCAIHWDHGWTAGTPFDEIADLVLYDFGVHWFDFIASLIGDRAESVFASTAKASGQANRMPLLAQAMVRFDGGQASLVFDGGLAHGPRDTTYVGGTEGSLISEGPDLGTQTVTLTTARGYARPALEGQWFNDGFQGAMGELLCAIEDDREPVNGARGNLHSLALAFAAVRSRITGQAVAVGAARGLES</sequence>
<dbReference type="PANTHER" id="PTHR43708:SF5">
    <property type="entry name" value="CONSERVED EXPRESSED OXIDOREDUCTASE (EUROFUNG)-RELATED"/>
    <property type="match status" value="1"/>
</dbReference>
<evidence type="ECO:0000313" key="5">
    <source>
        <dbReference type="EMBL" id="SEJ98080.1"/>
    </source>
</evidence>
<comment type="similarity">
    <text evidence="1">Belongs to the Gfo/Idh/MocA family.</text>
</comment>
<dbReference type="SUPFAM" id="SSF55347">
    <property type="entry name" value="Glyceraldehyde-3-phosphate dehydrogenase-like, C-terminal domain"/>
    <property type="match status" value="1"/>
</dbReference>
<gene>
    <name evidence="5" type="ORF">SAMN05444007_11069</name>
</gene>
<evidence type="ECO:0000256" key="1">
    <source>
        <dbReference type="ARBA" id="ARBA00010928"/>
    </source>
</evidence>
<evidence type="ECO:0000313" key="6">
    <source>
        <dbReference type="Proteomes" id="UP000199379"/>
    </source>
</evidence>
<feature type="domain" description="Gfo/Idh/MocA-like oxidoreductase N-terminal" evidence="3">
    <location>
        <begin position="39"/>
        <end position="156"/>
    </location>
</feature>